<dbReference type="SMART" id="SM01027">
    <property type="entry name" value="Beta-Casp"/>
    <property type="match status" value="1"/>
</dbReference>
<dbReference type="RefSeq" id="WP_122077648.1">
    <property type="nucleotide sequence ID" value="NZ_RFFL01000009.1"/>
</dbReference>
<name>A0ABX9V3J9_9GAMM</name>
<dbReference type="Proteomes" id="UP000269134">
    <property type="component" value="Unassembled WGS sequence"/>
</dbReference>
<reference evidence="5 6" key="1">
    <citation type="submission" date="2018-10" db="EMBL/GenBank/DDBJ databases">
        <title>Pseudomonas sp. GL14 genome.</title>
        <authorList>
            <person name="Peng J."/>
            <person name="Liu Z.-P."/>
        </authorList>
    </citation>
    <scope>NUCLEOTIDE SEQUENCE [LARGE SCALE GENOMIC DNA]</scope>
    <source>
        <strain evidence="5 6">GL14</strain>
    </source>
</reference>
<feature type="domain" description="Beta-Casp" evidence="4">
    <location>
        <begin position="251"/>
        <end position="472"/>
    </location>
</feature>
<evidence type="ECO:0000256" key="2">
    <source>
        <dbReference type="SAM" id="MobiDB-lite"/>
    </source>
</evidence>
<accession>A0ABX9V3J9</accession>
<dbReference type="PANTHER" id="PTHR11203:SF37">
    <property type="entry name" value="INTEGRATOR COMPLEX SUBUNIT 11"/>
    <property type="match status" value="1"/>
</dbReference>
<evidence type="ECO:0000313" key="6">
    <source>
        <dbReference type="Proteomes" id="UP000269134"/>
    </source>
</evidence>
<sequence length="556" mass="61021">MGYPQIEHHGAKDGVTGSCHQLDMNATTSLLVDCGLFQGDDASIPSGEGGSRLPIDFPLDTIKALVVTHVHIDHVGRIPYLLAAGFEGPILCSEASAKLLPIVLEDAFKLSFSCDQQRIERYIDLVESRLVALPYQHWFTLVDTDELNARIRLQRAGHIIGSAYVEIDLNYPQAGESKRIVFSGDLGAPHAPFLMPPQPPERADILVLESTYGDRLHEDRQTRRQRLEAVIEQALQDQGTVLIPAFSIGRTQELLYELEEIIHTRSVGASSLANMLPSETVPASVGASSPANSNTDRPPLPTETRVTLPTEERAVPILPLPSGERAGVRGRETMPENEITAESAEVRGEAAGDTPETNWPELPIILDSPLASRFTAAYRELKPFWNQEARDRVQSGRRPLAFEQLITLDSHSDHQRIVNHLTQTARPAIVIAGGGMCSGGRIVNYLKAMLGDKRHNVLFVGYQAKGTPGHAIQTYGPKGGYVNLDGERFDIRAGISSIGGYSAHADQNGLVDFVTGMQQWPTEIRVVHGEQRAKEALAETLKARYIDDNKDVELRL</sequence>
<keyword evidence="6" id="KW-1185">Reference proteome</keyword>
<dbReference type="PANTHER" id="PTHR11203">
    <property type="entry name" value="CLEAVAGE AND POLYADENYLATION SPECIFICITY FACTOR FAMILY MEMBER"/>
    <property type="match status" value="1"/>
</dbReference>
<dbReference type="SUPFAM" id="SSF56281">
    <property type="entry name" value="Metallo-hydrolase/oxidoreductase"/>
    <property type="match status" value="2"/>
</dbReference>
<feature type="compositionally biased region" description="Polar residues" evidence="2">
    <location>
        <begin position="286"/>
        <end position="296"/>
    </location>
</feature>
<dbReference type="SMART" id="SM00849">
    <property type="entry name" value="Lactamase_B"/>
    <property type="match status" value="1"/>
</dbReference>
<dbReference type="GeneID" id="84609884"/>
<gene>
    <name evidence="5" type="ORF">EA795_12645</name>
</gene>
<comment type="caution">
    <text evidence="5">The sequence shown here is derived from an EMBL/GenBank/DDBJ whole genome shotgun (WGS) entry which is preliminary data.</text>
</comment>
<dbReference type="EMBL" id="RFFL01000009">
    <property type="protein sequence ID" value="RMI00365.1"/>
    <property type="molecule type" value="Genomic_DNA"/>
</dbReference>
<evidence type="ECO:0000313" key="5">
    <source>
        <dbReference type="EMBL" id="RMI00365.1"/>
    </source>
</evidence>
<dbReference type="Pfam" id="PF00753">
    <property type="entry name" value="Lactamase_B"/>
    <property type="match status" value="1"/>
</dbReference>
<dbReference type="InterPro" id="IPR036866">
    <property type="entry name" value="RibonucZ/Hydroxyglut_hydro"/>
</dbReference>
<dbReference type="Gene3D" id="3.60.15.10">
    <property type="entry name" value="Ribonuclease Z/Hydroxyacylglutathione hydrolase-like"/>
    <property type="match status" value="2"/>
</dbReference>
<dbReference type="InterPro" id="IPR011108">
    <property type="entry name" value="RMMBL"/>
</dbReference>
<evidence type="ECO:0000256" key="1">
    <source>
        <dbReference type="ARBA" id="ARBA00022801"/>
    </source>
</evidence>
<dbReference type="CDD" id="cd16295">
    <property type="entry name" value="TTHA0252-CPSF-like_MBL-fold"/>
    <property type="match status" value="1"/>
</dbReference>
<dbReference type="Gene3D" id="3.40.50.10890">
    <property type="match status" value="2"/>
</dbReference>
<feature type="domain" description="Metallo-beta-lactamase" evidence="3">
    <location>
        <begin position="16"/>
        <end position="246"/>
    </location>
</feature>
<evidence type="ECO:0000259" key="4">
    <source>
        <dbReference type="SMART" id="SM01027"/>
    </source>
</evidence>
<dbReference type="Pfam" id="PF10996">
    <property type="entry name" value="Beta-Casp"/>
    <property type="match status" value="1"/>
</dbReference>
<evidence type="ECO:0000259" key="3">
    <source>
        <dbReference type="SMART" id="SM00849"/>
    </source>
</evidence>
<dbReference type="Pfam" id="PF07521">
    <property type="entry name" value="RMMBL"/>
    <property type="match status" value="1"/>
</dbReference>
<proteinExistence type="predicted"/>
<organism evidence="5 6">
    <name type="scientific">Stutzerimonas nitrititolerans</name>
    <dbReference type="NCBI Taxonomy" id="2482751"/>
    <lineage>
        <taxon>Bacteria</taxon>
        <taxon>Pseudomonadati</taxon>
        <taxon>Pseudomonadota</taxon>
        <taxon>Gammaproteobacteria</taxon>
        <taxon>Pseudomonadales</taxon>
        <taxon>Pseudomonadaceae</taxon>
        <taxon>Stutzerimonas</taxon>
    </lineage>
</organism>
<keyword evidence="1" id="KW-0378">Hydrolase</keyword>
<dbReference type="InterPro" id="IPR001279">
    <property type="entry name" value="Metallo-B-lactamas"/>
</dbReference>
<protein>
    <submittedName>
        <fullName evidence="5">MBL fold metallo-hydrolase</fullName>
    </submittedName>
</protein>
<dbReference type="InterPro" id="IPR050698">
    <property type="entry name" value="MBL"/>
</dbReference>
<dbReference type="InterPro" id="IPR022712">
    <property type="entry name" value="Beta_Casp"/>
</dbReference>
<feature type="region of interest" description="Disordered" evidence="2">
    <location>
        <begin position="280"/>
        <end position="304"/>
    </location>
</feature>